<reference evidence="2 4" key="2">
    <citation type="submission" date="2019-04" db="EMBL/GenBank/DDBJ databases">
        <title>Draft genome sequence data and analysis of a Fermenting Bacterium, Geotoga petraea strain HO-Geo1, isolated from heavy-oil petroleum reservoir in Russia.</title>
        <authorList>
            <person name="Grouzdev D.S."/>
            <person name="Semenova E.M."/>
            <person name="Sokolova D.S."/>
            <person name="Tourova T.P."/>
            <person name="Poltaraus A.B."/>
            <person name="Nazina T.N."/>
        </authorList>
    </citation>
    <scope>NUCLEOTIDE SEQUENCE [LARGE SCALE GENOMIC DNA]</scope>
    <source>
        <strain evidence="2 4">HO-Geo1</strain>
    </source>
</reference>
<sequence>MSEEFKGYKKFHDTFLNNVKEEGFLHDDHIHPVFLLWMSFDNEEKKEEFLNFVKKNDPDYEKELREYMDYYDIETNIIPIYFPFEVDSEEELKNLSLFLHDIAQISKVHAYSVLSEVAMDDDEGKTEEELDYLPSIFTEAPDGSCYMSVLDYESGEQIDDYSGEYEKDNEYIAGLRFPIFE</sequence>
<organism evidence="1 3">
    <name type="scientific">Geotoga petraea</name>
    <dbReference type="NCBI Taxonomy" id="28234"/>
    <lineage>
        <taxon>Bacteria</taxon>
        <taxon>Thermotogati</taxon>
        <taxon>Thermotogota</taxon>
        <taxon>Thermotogae</taxon>
        <taxon>Petrotogales</taxon>
        <taxon>Petrotogaceae</taxon>
        <taxon>Geotoga</taxon>
    </lineage>
</organism>
<name>A0A1G6JDU7_9BACT</name>
<evidence type="ECO:0000313" key="3">
    <source>
        <dbReference type="Proteomes" id="UP000199322"/>
    </source>
</evidence>
<keyword evidence="3" id="KW-1185">Reference proteome</keyword>
<evidence type="ECO:0000313" key="4">
    <source>
        <dbReference type="Proteomes" id="UP000297288"/>
    </source>
</evidence>
<gene>
    <name evidence="2" type="ORF">E4650_03945</name>
    <name evidence="1" type="ORF">SAMN04488588_0504</name>
</gene>
<dbReference type="EMBL" id="FMYV01000002">
    <property type="protein sequence ID" value="SDC17002.1"/>
    <property type="molecule type" value="Genomic_DNA"/>
</dbReference>
<evidence type="ECO:0000313" key="1">
    <source>
        <dbReference type="EMBL" id="SDC17002.1"/>
    </source>
</evidence>
<protein>
    <submittedName>
        <fullName evidence="1">Uncharacterized protein</fullName>
    </submittedName>
</protein>
<proteinExistence type="predicted"/>
<dbReference type="AlphaFoldDB" id="A0A1G6JDU7"/>
<dbReference type="Proteomes" id="UP000297288">
    <property type="component" value="Unassembled WGS sequence"/>
</dbReference>
<reference evidence="1 3" key="1">
    <citation type="submission" date="2016-10" db="EMBL/GenBank/DDBJ databases">
        <authorList>
            <person name="de Groot N.N."/>
        </authorList>
    </citation>
    <scope>NUCLEOTIDE SEQUENCE [LARGE SCALE GENOMIC DNA]</scope>
    <source>
        <strain evidence="1 3">WG14</strain>
    </source>
</reference>
<dbReference type="Proteomes" id="UP000199322">
    <property type="component" value="Unassembled WGS sequence"/>
</dbReference>
<dbReference type="EMBL" id="SRME01000002">
    <property type="protein sequence ID" value="TGG88199.1"/>
    <property type="molecule type" value="Genomic_DNA"/>
</dbReference>
<accession>A0A1G6JDU7</accession>
<dbReference type="RefSeq" id="WP_091402543.1">
    <property type="nucleotide sequence ID" value="NZ_FMYV01000002.1"/>
</dbReference>
<dbReference type="OrthoDB" id="47541at2"/>
<evidence type="ECO:0000313" key="2">
    <source>
        <dbReference type="EMBL" id="TGG88199.1"/>
    </source>
</evidence>
<dbReference type="STRING" id="28234.SAMN04488588_0504"/>